<dbReference type="Proteomes" id="UP000250235">
    <property type="component" value="Unassembled WGS sequence"/>
</dbReference>
<gene>
    <name evidence="2" type="ORF">F511_44393</name>
</gene>
<proteinExistence type="predicted"/>
<feature type="compositionally biased region" description="Basic residues" evidence="1">
    <location>
        <begin position="46"/>
        <end position="62"/>
    </location>
</feature>
<sequence length="179" mass="19192">MRSVVASHGPGSNPRGPNQTLEEIRPAVTTSPERRPAGGRHQQNERRRKKSRAPQGRARGRYKSGASCATVARRRQQAAQICAVIGRPAAQGSATIALDSGRLSATITRVHRPASAQRRSTRCATRRATALVQARDAPAMMHDGRASFGRHSRDGARRGAAACGAVRRSMCDDILAVLI</sequence>
<evidence type="ECO:0000313" key="3">
    <source>
        <dbReference type="Proteomes" id="UP000250235"/>
    </source>
</evidence>
<keyword evidence="3" id="KW-1185">Reference proteome</keyword>
<feature type="region of interest" description="Disordered" evidence="1">
    <location>
        <begin position="1"/>
        <end position="69"/>
    </location>
</feature>
<accession>A0A2Z7C0I8</accession>
<dbReference type="AlphaFoldDB" id="A0A2Z7C0I8"/>
<evidence type="ECO:0000256" key="1">
    <source>
        <dbReference type="SAM" id="MobiDB-lite"/>
    </source>
</evidence>
<dbReference type="EMBL" id="KV000223">
    <property type="protein sequence ID" value="KZV40351.1"/>
    <property type="molecule type" value="Genomic_DNA"/>
</dbReference>
<organism evidence="2 3">
    <name type="scientific">Dorcoceras hygrometricum</name>
    <dbReference type="NCBI Taxonomy" id="472368"/>
    <lineage>
        <taxon>Eukaryota</taxon>
        <taxon>Viridiplantae</taxon>
        <taxon>Streptophyta</taxon>
        <taxon>Embryophyta</taxon>
        <taxon>Tracheophyta</taxon>
        <taxon>Spermatophyta</taxon>
        <taxon>Magnoliopsida</taxon>
        <taxon>eudicotyledons</taxon>
        <taxon>Gunneridae</taxon>
        <taxon>Pentapetalae</taxon>
        <taxon>asterids</taxon>
        <taxon>lamiids</taxon>
        <taxon>Lamiales</taxon>
        <taxon>Gesneriaceae</taxon>
        <taxon>Didymocarpoideae</taxon>
        <taxon>Trichosporeae</taxon>
        <taxon>Loxocarpinae</taxon>
        <taxon>Dorcoceras</taxon>
    </lineage>
</organism>
<reference evidence="2 3" key="1">
    <citation type="journal article" date="2015" name="Proc. Natl. Acad. Sci. U.S.A.">
        <title>The resurrection genome of Boea hygrometrica: A blueprint for survival of dehydration.</title>
        <authorList>
            <person name="Xiao L."/>
            <person name="Yang G."/>
            <person name="Zhang L."/>
            <person name="Yang X."/>
            <person name="Zhao S."/>
            <person name="Ji Z."/>
            <person name="Zhou Q."/>
            <person name="Hu M."/>
            <person name="Wang Y."/>
            <person name="Chen M."/>
            <person name="Xu Y."/>
            <person name="Jin H."/>
            <person name="Xiao X."/>
            <person name="Hu G."/>
            <person name="Bao F."/>
            <person name="Hu Y."/>
            <person name="Wan P."/>
            <person name="Li L."/>
            <person name="Deng X."/>
            <person name="Kuang T."/>
            <person name="Xiang C."/>
            <person name="Zhu J.K."/>
            <person name="Oliver M.J."/>
            <person name="He Y."/>
        </authorList>
    </citation>
    <scope>NUCLEOTIDE SEQUENCE [LARGE SCALE GENOMIC DNA]</scope>
    <source>
        <strain evidence="3">cv. XS01</strain>
    </source>
</reference>
<protein>
    <submittedName>
        <fullName evidence="2">Uncharacterized protein</fullName>
    </submittedName>
</protein>
<name>A0A2Z7C0I8_9LAMI</name>
<evidence type="ECO:0000313" key="2">
    <source>
        <dbReference type="EMBL" id="KZV40351.1"/>
    </source>
</evidence>